<evidence type="ECO:0000313" key="2">
    <source>
        <dbReference type="Proteomes" id="UP000030377"/>
    </source>
</evidence>
<sequence length="120" mass="13748">MIGAAGQFARFQINKGPDRLADAKWDDLYSDPEVARLAERFQPVELLKTADINAINFAEDPMSTTGLIEHHRRKPWPGNDKGKRLDRLIHAQRKRPIQTARMKGRPLFNVPNTKTCGMRR</sequence>
<comment type="caution">
    <text evidence="1">The sequence shown here is derived from an EMBL/GenBank/DDBJ whole genome shotgun (WGS) entry which is preliminary data.</text>
</comment>
<organism evidence="1 2">
    <name type="scientific">Bradyrhizobium japonicum</name>
    <dbReference type="NCBI Taxonomy" id="375"/>
    <lineage>
        <taxon>Bacteria</taxon>
        <taxon>Pseudomonadati</taxon>
        <taxon>Pseudomonadota</taxon>
        <taxon>Alphaproteobacteria</taxon>
        <taxon>Hyphomicrobiales</taxon>
        <taxon>Nitrobacteraceae</taxon>
        <taxon>Bradyrhizobium</taxon>
    </lineage>
</organism>
<evidence type="ECO:0000313" key="1">
    <source>
        <dbReference type="EMBL" id="KGT75279.1"/>
    </source>
</evidence>
<gene>
    <name evidence="1" type="ORF">MA20_32715</name>
</gene>
<protein>
    <submittedName>
        <fullName evidence="1">Uncharacterized protein</fullName>
    </submittedName>
</protein>
<reference evidence="1 2" key="1">
    <citation type="submission" date="2014-09" db="EMBL/GenBank/DDBJ databases">
        <title>Draft genome of Bradyrhizobium japonicum Is-34.</title>
        <authorList>
            <person name="Tsurumaru H."/>
            <person name="Yamakawa T."/>
            <person name="Hashimoto S."/>
            <person name="Okizaki K."/>
            <person name="Kanesaki Y."/>
            <person name="Yoshikawa H."/>
            <person name="Yajima S."/>
        </authorList>
    </citation>
    <scope>NUCLEOTIDE SEQUENCE [LARGE SCALE GENOMIC DNA]</scope>
    <source>
        <strain evidence="1 2">Is-34</strain>
    </source>
</reference>
<proteinExistence type="predicted"/>
<dbReference type="AlphaFoldDB" id="A0A0A3XPS6"/>
<dbReference type="EMBL" id="JRPN01000025">
    <property type="protein sequence ID" value="KGT75279.1"/>
    <property type="molecule type" value="Genomic_DNA"/>
</dbReference>
<dbReference type="Proteomes" id="UP000030377">
    <property type="component" value="Unassembled WGS sequence"/>
</dbReference>
<accession>A0A0A3XPS6</accession>
<name>A0A0A3XPS6_BRAJP</name>